<organism evidence="4 5">
    <name type="scientific">Halomonas korlensis</name>
    <dbReference type="NCBI Taxonomy" id="463301"/>
    <lineage>
        <taxon>Bacteria</taxon>
        <taxon>Pseudomonadati</taxon>
        <taxon>Pseudomonadota</taxon>
        <taxon>Gammaproteobacteria</taxon>
        <taxon>Oceanospirillales</taxon>
        <taxon>Halomonadaceae</taxon>
        <taxon>Halomonas</taxon>
    </lineage>
</organism>
<gene>
    <name evidence="4" type="ORF">SAMN04487955_104105</name>
</gene>
<evidence type="ECO:0000259" key="3">
    <source>
        <dbReference type="Pfam" id="PF05532"/>
    </source>
</evidence>
<keyword evidence="5" id="KW-1185">Reference proteome</keyword>
<proteinExistence type="inferred from homology"/>
<dbReference type="InterPro" id="IPR050423">
    <property type="entry name" value="UPF0337_stress_rsp"/>
</dbReference>
<name>A0A1I7HAL4_9GAMM</name>
<evidence type="ECO:0000313" key="4">
    <source>
        <dbReference type="EMBL" id="SFU57785.1"/>
    </source>
</evidence>
<evidence type="ECO:0000313" key="5">
    <source>
        <dbReference type="Proteomes" id="UP000198693"/>
    </source>
</evidence>
<dbReference type="AlphaFoldDB" id="A0A1I7HAL4"/>
<protein>
    <submittedName>
        <fullName evidence="4">Uncharacterized conserved protein YjbJ, UPF0337 family</fullName>
    </submittedName>
</protein>
<dbReference type="OrthoDB" id="9796058at2"/>
<feature type="compositionally biased region" description="Basic and acidic residues" evidence="2">
    <location>
        <begin position="48"/>
        <end position="67"/>
    </location>
</feature>
<sequence length="67" mass="7886">MNWDQIEGKWKEMSGKARASWGELSDDELDQIGGKREQLIGKLQQKYGMERERAEKEADDWARQQES</sequence>
<dbReference type="STRING" id="463301.SAMN04487955_104105"/>
<dbReference type="PANTHER" id="PTHR34977:SF1">
    <property type="entry name" value="UPF0337 PROTEIN YJBJ"/>
    <property type="match status" value="1"/>
</dbReference>
<feature type="domain" description="CsbD-like" evidence="3">
    <location>
        <begin position="4"/>
        <end position="56"/>
    </location>
</feature>
<feature type="region of interest" description="Disordered" evidence="2">
    <location>
        <begin position="43"/>
        <end position="67"/>
    </location>
</feature>
<dbReference type="Gene3D" id="1.10.1470.10">
    <property type="entry name" value="YjbJ"/>
    <property type="match status" value="1"/>
</dbReference>
<dbReference type="Pfam" id="PF05532">
    <property type="entry name" value="CsbD"/>
    <property type="match status" value="1"/>
</dbReference>
<dbReference type="PIRSF" id="PIRSF039008">
    <property type="entry name" value="YjbJ"/>
    <property type="match status" value="1"/>
</dbReference>
<accession>A0A1I7HAL4</accession>
<dbReference type="SUPFAM" id="SSF69047">
    <property type="entry name" value="Hypothetical protein YjbJ"/>
    <property type="match status" value="1"/>
</dbReference>
<dbReference type="Proteomes" id="UP000198693">
    <property type="component" value="Unassembled WGS sequence"/>
</dbReference>
<dbReference type="InterPro" id="IPR026042">
    <property type="entry name" value="YjbJ"/>
</dbReference>
<dbReference type="EMBL" id="FPBP01000004">
    <property type="protein sequence ID" value="SFU57785.1"/>
    <property type="molecule type" value="Genomic_DNA"/>
</dbReference>
<reference evidence="5" key="1">
    <citation type="submission" date="2016-10" db="EMBL/GenBank/DDBJ databases">
        <authorList>
            <person name="Varghese N."/>
            <person name="Submissions S."/>
        </authorList>
    </citation>
    <scope>NUCLEOTIDE SEQUENCE [LARGE SCALE GENOMIC DNA]</scope>
    <source>
        <strain evidence="5">CGMCC 1.6981</strain>
    </source>
</reference>
<comment type="similarity">
    <text evidence="1">Belongs to the UPF0337 (CsbD) family.</text>
</comment>
<evidence type="ECO:0000256" key="2">
    <source>
        <dbReference type="SAM" id="MobiDB-lite"/>
    </source>
</evidence>
<dbReference type="PANTHER" id="PTHR34977">
    <property type="entry name" value="UPF0337 PROTEIN YJBJ"/>
    <property type="match status" value="1"/>
</dbReference>
<dbReference type="InterPro" id="IPR008462">
    <property type="entry name" value="CsbD"/>
</dbReference>
<dbReference type="RefSeq" id="WP_089794415.1">
    <property type="nucleotide sequence ID" value="NZ_FPBP01000004.1"/>
</dbReference>
<dbReference type="InterPro" id="IPR036629">
    <property type="entry name" value="YjbJ_sf"/>
</dbReference>
<evidence type="ECO:0000256" key="1">
    <source>
        <dbReference type="ARBA" id="ARBA00009129"/>
    </source>
</evidence>